<comment type="caution">
    <text evidence="3">The sequence shown here is derived from an EMBL/GenBank/DDBJ whole genome shotgun (WGS) entry which is preliminary data.</text>
</comment>
<dbReference type="Proteomes" id="UP000284605">
    <property type="component" value="Unassembled WGS sequence"/>
</dbReference>
<keyword evidence="1" id="KW-1133">Transmembrane helix</keyword>
<evidence type="ECO:0000313" key="3">
    <source>
        <dbReference type="EMBL" id="RJF88832.1"/>
    </source>
</evidence>
<dbReference type="AlphaFoldDB" id="A0A418WFS1"/>
<keyword evidence="4" id="KW-1185">Reference proteome</keyword>
<protein>
    <submittedName>
        <fullName evidence="3">SDR family oxidoreductase</fullName>
    </submittedName>
</protein>
<dbReference type="EMBL" id="QYUK01000011">
    <property type="protein sequence ID" value="RJF88832.1"/>
    <property type="molecule type" value="Genomic_DNA"/>
</dbReference>
<dbReference type="SUPFAM" id="SSF51735">
    <property type="entry name" value="NAD(P)-binding Rossmann-fold domains"/>
    <property type="match status" value="1"/>
</dbReference>
<dbReference type="Gene3D" id="3.40.50.720">
    <property type="entry name" value="NAD(P)-binding Rossmann-like Domain"/>
    <property type="match status" value="1"/>
</dbReference>
<feature type="transmembrane region" description="Helical" evidence="1">
    <location>
        <begin position="386"/>
        <end position="405"/>
    </location>
</feature>
<feature type="transmembrane region" description="Helical" evidence="1">
    <location>
        <begin position="316"/>
        <end position="337"/>
    </location>
</feature>
<dbReference type="InterPro" id="IPR051207">
    <property type="entry name" value="ComplexI_NDUFA9_subunit"/>
</dbReference>
<keyword evidence="1" id="KW-0812">Transmembrane</keyword>
<organism evidence="3 4">
    <name type="scientific">Oleomonas cavernae</name>
    <dbReference type="NCBI Taxonomy" id="2320859"/>
    <lineage>
        <taxon>Bacteria</taxon>
        <taxon>Pseudomonadati</taxon>
        <taxon>Pseudomonadota</taxon>
        <taxon>Alphaproteobacteria</taxon>
        <taxon>Acetobacterales</taxon>
        <taxon>Acetobacteraceae</taxon>
        <taxon>Oleomonas</taxon>
    </lineage>
</organism>
<dbReference type="GO" id="GO:0044877">
    <property type="term" value="F:protein-containing complex binding"/>
    <property type="evidence" value="ECO:0007669"/>
    <property type="project" value="TreeGrafter"/>
</dbReference>
<evidence type="ECO:0000259" key="2">
    <source>
        <dbReference type="Pfam" id="PF13460"/>
    </source>
</evidence>
<dbReference type="OrthoDB" id="9814124at2"/>
<accession>A0A418WFS1</accession>
<dbReference type="Pfam" id="PF13460">
    <property type="entry name" value="NAD_binding_10"/>
    <property type="match status" value="1"/>
</dbReference>
<dbReference type="RefSeq" id="WP_119779727.1">
    <property type="nucleotide sequence ID" value="NZ_QYUK01000011.1"/>
</dbReference>
<reference evidence="3 4" key="1">
    <citation type="submission" date="2018-09" db="EMBL/GenBank/DDBJ databases">
        <authorList>
            <person name="Zhu H."/>
        </authorList>
    </citation>
    <scope>NUCLEOTIDE SEQUENCE [LARGE SCALE GENOMIC DNA]</scope>
    <source>
        <strain evidence="3 4">K1W22B-8</strain>
    </source>
</reference>
<gene>
    <name evidence="3" type="ORF">D3874_19130</name>
</gene>
<feature type="domain" description="NAD(P)-binding" evidence="2">
    <location>
        <begin position="7"/>
        <end position="153"/>
    </location>
</feature>
<dbReference type="InterPro" id="IPR025695">
    <property type="entry name" value="DoxX-like"/>
</dbReference>
<feature type="transmembrane region" description="Helical" evidence="1">
    <location>
        <begin position="357"/>
        <end position="374"/>
    </location>
</feature>
<dbReference type="PANTHER" id="PTHR12126:SF11">
    <property type="entry name" value="NADH DEHYDROGENASE [UBIQUINONE] 1 ALPHA SUBCOMPLEX SUBUNIT 9, MITOCHONDRIAL"/>
    <property type="match status" value="1"/>
</dbReference>
<evidence type="ECO:0000313" key="4">
    <source>
        <dbReference type="Proteomes" id="UP000284605"/>
    </source>
</evidence>
<dbReference type="Pfam" id="PF13781">
    <property type="entry name" value="DoxX_3"/>
    <property type="match status" value="1"/>
</dbReference>
<feature type="transmembrane region" description="Helical" evidence="1">
    <location>
        <begin position="411"/>
        <end position="428"/>
    </location>
</feature>
<dbReference type="PANTHER" id="PTHR12126">
    <property type="entry name" value="NADH-UBIQUINONE OXIDOREDUCTASE 39 KDA SUBUNIT-RELATED"/>
    <property type="match status" value="1"/>
</dbReference>
<dbReference type="InterPro" id="IPR036291">
    <property type="entry name" value="NAD(P)-bd_dom_sf"/>
</dbReference>
<sequence length="431" mass="44929">MRIVVVGAYGLIGSYVTARLLVDGHDLVGAGRDIGAARRRAPEVSWVEADLRTTSVEAWAALLRGADALVNCAGALQDSPRDDLHAVHLEGVRRLAAACRIAGVRRLVHLSAAGVAAGRGTAFNQTKLAAEVLLAGEDLDWIILRPGLVLAPAAYGGTALLRGLAAFPYVVPAVYPASVVQVVSVEDVAAAVERAVAPATPARVSVDLLHGEVLTFEAMVLELRRWLGLAPARLVPLPAVLARAAARLSDGLAYLGWRSPMRSAALEQLRLGIQGDAGAAGHHLGLTLRSLRQMLNGWPAGVQERWFAKAYFLKPAILAALGLFWFLSGLISLAVAFPEAASVLTLAGVSPPLAKGAVIVGAAVDMALGLAVAVRRWARPALQGMLLVSAAYLLGGTLVQPGLWLDPLGPLLKIVPAALLAAAALALLDER</sequence>
<proteinExistence type="predicted"/>
<name>A0A418WFS1_9PROT</name>
<dbReference type="InterPro" id="IPR016040">
    <property type="entry name" value="NAD(P)-bd_dom"/>
</dbReference>
<keyword evidence="1" id="KW-0472">Membrane</keyword>
<evidence type="ECO:0000256" key="1">
    <source>
        <dbReference type="SAM" id="Phobius"/>
    </source>
</evidence>